<evidence type="ECO:0000256" key="1">
    <source>
        <dbReference type="SAM" id="SignalP"/>
    </source>
</evidence>
<comment type="caution">
    <text evidence="2">The sequence shown here is derived from an EMBL/GenBank/DDBJ whole genome shotgun (WGS) entry which is preliminary data.</text>
</comment>
<sequence>MRRICGFRCNAYVLVVQLLRAMQCHITESAFVCVCRWQLSGALGCSAPGQSCSSQTWWRPHDLHGCPFWSYLFA</sequence>
<keyword evidence="3" id="KW-1185">Reference proteome</keyword>
<keyword evidence="1" id="KW-0732">Signal</keyword>
<reference evidence="2 3" key="1">
    <citation type="submission" date="2017-03" db="EMBL/GenBank/DDBJ databases">
        <title>Genome of the blue death feigning beetle - Asbolus verrucosus.</title>
        <authorList>
            <person name="Rider S.D."/>
        </authorList>
    </citation>
    <scope>NUCLEOTIDE SEQUENCE [LARGE SCALE GENOMIC DNA]</scope>
    <source>
        <strain evidence="2">Butters</strain>
        <tissue evidence="2">Head and leg muscle</tissue>
    </source>
</reference>
<evidence type="ECO:0000313" key="3">
    <source>
        <dbReference type="Proteomes" id="UP000292052"/>
    </source>
</evidence>
<feature type="chain" id="PRO_5019857013" description="Secreted protein" evidence="1">
    <location>
        <begin position="30"/>
        <end position="74"/>
    </location>
</feature>
<evidence type="ECO:0008006" key="4">
    <source>
        <dbReference type="Google" id="ProtNLM"/>
    </source>
</evidence>
<accession>A0A482VR47</accession>
<organism evidence="2 3">
    <name type="scientific">Asbolus verrucosus</name>
    <name type="common">Desert ironclad beetle</name>
    <dbReference type="NCBI Taxonomy" id="1661398"/>
    <lineage>
        <taxon>Eukaryota</taxon>
        <taxon>Metazoa</taxon>
        <taxon>Ecdysozoa</taxon>
        <taxon>Arthropoda</taxon>
        <taxon>Hexapoda</taxon>
        <taxon>Insecta</taxon>
        <taxon>Pterygota</taxon>
        <taxon>Neoptera</taxon>
        <taxon>Endopterygota</taxon>
        <taxon>Coleoptera</taxon>
        <taxon>Polyphaga</taxon>
        <taxon>Cucujiformia</taxon>
        <taxon>Tenebrionidae</taxon>
        <taxon>Pimeliinae</taxon>
        <taxon>Asbolus</taxon>
    </lineage>
</organism>
<name>A0A482VR47_ASBVE</name>
<feature type="signal peptide" evidence="1">
    <location>
        <begin position="1"/>
        <end position="29"/>
    </location>
</feature>
<dbReference type="AlphaFoldDB" id="A0A482VR47"/>
<dbReference type="EMBL" id="QDEB01071221">
    <property type="protein sequence ID" value="RZC35402.1"/>
    <property type="molecule type" value="Genomic_DNA"/>
</dbReference>
<proteinExistence type="predicted"/>
<protein>
    <recommendedName>
        <fullName evidence="4">Secreted protein</fullName>
    </recommendedName>
</protein>
<dbReference type="Proteomes" id="UP000292052">
    <property type="component" value="Unassembled WGS sequence"/>
</dbReference>
<gene>
    <name evidence="2" type="ORF">BDFB_012697</name>
</gene>
<evidence type="ECO:0000313" key="2">
    <source>
        <dbReference type="EMBL" id="RZC35402.1"/>
    </source>
</evidence>